<dbReference type="AlphaFoldDB" id="A0A9P0LYJ9"/>
<proteinExistence type="predicted"/>
<organism evidence="1 2">
    <name type="scientific">Acanthoscelides obtectus</name>
    <name type="common">Bean weevil</name>
    <name type="synonym">Bruchus obtectus</name>
    <dbReference type="NCBI Taxonomy" id="200917"/>
    <lineage>
        <taxon>Eukaryota</taxon>
        <taxon>Metazoa</taxon>
        <taxon>Ecdysozoa</taxon>
        <taxon>Arthropoda</taxon>
        <taxon>Hexapoda</taxon>
        <taxon>Insecta</taxon>
        <taxon>Pterygota</taxon>
        <taxon>Neoptera</taxon>
        <taxon>Endopterygota</taxon>
        <taxon>Coleoptera</taxon>
        <taxon>Polyphaga</taxon>
        <taxon>Cucujiformia</taxon>
        <taxon>Chrysomeloidea</taxon>
        <taxon>Chrysomelidae</taxon>
        <taxon>Bruchinae</taxon>
        <taxon>Bruchini</taxon>
        <taxon>Acanthoscelides</taxon>
    </lineage>
</organism>
<reference evidence="1" key="1">
    <citation type="submission" date="2022-03" db="EMBL/GenBank/DDBJ databases">
        <authorList>
            <person name="Sayadi A."/>
        </authorList>
    </citation>
    <scope>NUCLEOTIDE SEQUENCE</scope>
</reference>
<protein>
    <submittedName>
        <fullName evidence="1">Uncharacterized protein</fullName>
    </submittedName>
</protein>
<evidence type="ECO:0000313" key="1">
    <source>
        <dbReference type="EMBL" id="CAH2001504.1"/>
    </source>
</evidence>
<dbReference type="EMBL" id="CAKOFQ010007451">
    <property type="protein sequence ID" value="CAH2001504.1"/>
    <property type="molecule type" value="Genomic_DNA"/>
</dbReference>
<dbReference type="Proteomes" id="UP001152888">
    <property type="component" value="Unassembled WGS sequence"/>
</dbReference>
<accession>A0A9P0LYJ9</accession>
<comment type="caution">
    <text evidence="1">The sequence shown here is derived from an EMBL/GenBank/DDBJ whole genome shotgun (WGS) entry which is preliminary data.</text>
</comment>
<evidence type="ECO:0000313" key="2">
    <source>
        <dbReference type="Proteomes" id="UP001152888"/>
    </source>
</evidence>
<name>A0A9P0LYJ9_ACAOB</name>
<sequence length="31" mass="3446">MNISCITLLYGLQIMFRGYVDSYGGLTGLFV</sequence>
<gene>
    <name evidence="1" type="ORF">ACAOBT_LOCUS26240</name>
</gene>
<keyword evidence="2" id="KW-1185">Reference proteome</keyword>